<sequence length="162" mass="18821">MTEIQKRKAHSIEAGKTDPNGTKYYLVRWEGQNDPKQFTWVPETEFDPNSEIVTRFLTSNIAEFTDKATQTKDTVWIFPQIPKVEEYDYFKSYVSNPNSNKSSNDNDLLPIKVINYDPTNNTFQTSFADKAEPKWIESEILLSIAPELIAKYFIICEKSKKH</sequence>
<accession>A0ABR2L2E8</accession>
<dbReference type="PROSITE" id="PS50013">
    <property type="entry name" value="CHROMO_2"/>
    <property type="match status" value="1"/>
</dbReference>
<dbReference type="InterPro" id="IPR000953">
    <property type="entry name" value="Chromo/chromo_shadow_dom"/>
</dbReference>
<evidence type="ECO:0000313" key="2">
    <source>
        <dbReference type="EMBL" id="KAK8897166.1"/>
    </source>
</evidence>
<dbReference type="CDD" id="cd00024">
    <property type="entry name" value="CD_CSD"/>
    <property type="match status" value="1"/>
</dbReference>
<dbReference type="SUPFAM" id="SSF54160">
    <property type="entry name" value="Chromo domain-like"/>
    <property type="match status" value="1"/>
</dbReference>
<gene>
    <name evidence="2" type="ORF">M9Y10_015100</name>
</gene>
<organism evidence="2 3">
    <name type="scientific">Tritrichomonas musculus</name>
    <dbReference type="NCBI Taxonomy" id="1915356"/>
    <lineage>
        <taxon>Eukaryota</taxon>
        <taxon>Metamonada</taxon>
        <taxon>Parabasalia</taxon>
        <taxon>Tritrichomonadida</taxon>
        <taxon>Tritrichomonadidae</taxon>
        <taxon>Tritrichomonas</taxon>
    </lineage>
</organism>
<protein>
    <recommendedName>
        <fullName evidence="1">Chromo domain-containing protein</fullName>
    </recommendedName>
</protein>
<feature type="domain" description="Chromo" evidence="1">
    <location>
        <begin position="1"/>
        <end position="68"/>
    </location>
</feature>
<proteinExistence type="predicted"/>
<dbReference type="Gene3D" id="2.40.50.40">
    <property type="match status" value="1"/>
</dbReference>
<dbReference type="EMBL" id="JAPFFF010000002">
    <property type="protein sequence ID" value="KAK8897166.1"/>
    <property type="molecule type" value="Genomic_DNA"/>
</dbReference>
<keyword evidence="3" id="KW-1185">Reference proteome</keyword>
<evidence type="ECO:0000259" key="1">
    <source>
        <dbReference type="PROSITE" id="PS50013"/>
    </source>
</evidence>
<reference evidence="2 3" key="1">
    <citation type="submission" date="2024-04" db="EMBL/GenBank/DDBJ databases">
        <title>Tritrichomonas musculus Genome.</title>
        <authorList>
            <person name="Alves-Ferreira E."/>
            <person name="Grigg M."/>
            <person name="Lorenzi H."/>
            <person name="Galac M."/>
        </authorList>
    </citation>
    <scope>NUCLEOTIDE SEQUENCE [LARGE SCALE GENOMIC DNA]</scope>
    <source>
        <strain evidence="2 3">EAF2021</strain>
    </source>
</reference>
<dbReference type="InterPro" id="IPR023780">
    <property type="entry name" value="Chromo_domain"/>
</dbReference>
<dbReference type="InterPro" id="IPR016197">
    <property type="entry name" value="Chromo-like_dom_sf"/>
</dbReference>
<comment type="caution">
    <text evidence="2">The sequence shown here is derived from an EMBL/GenBank/DDBJ whole genome shotgun (WGS) entry which is preliminary data.</text>
</comment>
<evidence type="ECO:0000313" key="3">
    <source>
        <dbReference type="Proteomes" id="UP001470230"/>
    </source>
</evidence>
<name>A0ABR2L2E8_9EUKA</name>
<dbReference type="Proteomes" id="UP001470230">
    <property type="component" value="Unassembled WGS sequence"/>
</dbReference>
<dbReference type="Pfam" id="PF00385">
    <property type="entry name" value="Chromo"/>
    <property type="match status" value="1"/>
</dbReference>